<dbReference type="InterPro" id="IPR036631">
    <property type="entry name" value="MGMT_N_sf"/>
</dbReference>
<dbReference type="InterPro" id="IPR014048">
    <property type="entry name" value="MethylDNA_cys_MeTrfase_DNA-bd"/>
</dbReference>
<dbReference type="SUPFAM" id="SSF53155">
    <property type="entry name" value="Methylated DNA-protein cysteine methyltransferase domain"/>
    <property type="match status" value="1"/>
</dbReference>
<proteinExistence type="inferred from homology"/>
<dbReference type="GO" id="GO:0006307">
    <property type="term" value="P:DNA alkylation repair"/>
    <property type="evidence" value="ECO:0007669"/>
    <property type="project" value="UniProtKB-UniRule"/>
</dbReference>
<dbReference type="GO" id="GO:0003908">
    <property type="term" value="F:methylated-DNA-[protein]-cysteine S-methyltransferase activity"/>
    <property type="evidence" value="ECO:0007669"/>
    <property type="project" value="UniProtKB-UniRule"/>
</dbReference>
<keyword evidence="7 9" id="KW-0234">DNA repair</keyword>
<evidence type="ECO:0000256" key="4">
    <source>
        <dbReference type="ARBA" id="ARBA00022603"/>
    </source>
</evidence>
<evidence type="ECO:0000256" key="8">
    <source>
        <dbReference type="ARBA" id="ARBA00049348"/>
    </source>
</evidence>
<dbReference type="InterPro" id="IPR001497">
    <property type="entry name" value="MethylDNA_cys_MeTrfase_AS"/>
</dbReference>
<keyword evidence="6 9" id="KW-0227">DNA damage</keyword>
<dbReference type="Gene3D" id="1.10.10.10">
    <property type="entry name" value="Winged helix-like DNA-binding domain superfamily/Winged helix DNA-binding domain"/>
    <property type="match status" value="1"/>
</dbReference>
<protein>
    <recommendedName>
        <fullName evidence="9">Methylated-DNA--protein-cysteine methyltransferase</fullName>
        <ecNumber evidence="9">2.1.1.63</ecNumber>
    </recommendedName>
    <alternativeName>
        <fullName evidence="9">6-O-methylguanine-DNA methyltransferase</fullName>
        <shortName evidence="9">MGMT</shortName>
    </alternativeName>
    <alternativeName>
        <fullName evidence="9">O-6-methylguanine-DNA-alkyltransferase</fullName>
    </alternativeName>
</protein>
<dbReference type="NCBIfam" id="TIGR00589">
    <property type="entry name" value="ogt"/>
    <property type="match status" value="1"/>
</dbReference>
<comment type="function">
    <text evidence="9">Involved in the cellular defense against the biological effects of O6-methylguanine (O6-MeG) and O4-methylthymine (O4-MeT) in DNA. Repairs the methylated nucleobase in DNA by stoichiometrically transferring the methyl group to a cysteine residue in the enzyme. This is a suicide reaction: the enzyme is irreversibly inactivated.</text>
</comment>
<dbReference type="RefSeq" id="WP_142810256.1">
    <property type="nucleotide sequence ID" value="NZ_CP036282.1"/>
</dbReference>
<dbReference type="FunFam" id="1.10.10.10:FF:000214">
    <property type="entry name" value="Methylated-DNA--protein-cysteine methyltransferase"/>
    <property type="match status" value="1"/>
</dbReference>
<organism evidence="12 13">
    <name type="scientific">Rhodoferax aquaticus</name>
    <dbReference type="NCBI Taxonomy" id="2527691"/>
    <lineage>
        <taxon>Bacteria</taxon>
        <taxon>Pseudomonadati</taxon>
        <taxon>Pseudomonadota</taxon>
        <taxon>Betaproteobacteria</taxon>
        <taxon>Burkholderiales</taxon>
        <taxon>Comamonadaceae</taxon>
        <taxon>Rhodoferax</taxon>
    </lineage>
</organism>
<evidence type="ECO:0000256" key="9">
    <source>
        <dbReference type="HAMAP-Rule" id="MF_00772"/>
    </source>
</evidence>
<evidence type="ECO:0000313" key="13">
    <source>
        <dbReference type="Proteomes" id="UP000317365"/>
    </source>
</evidence>
<evidence type="ECO:0000256" key="3">
    <source>
        <dbReference type="ARBA" id="ARBA00022490"/>
    </source>
</evidence>
<dbReference type="Pfam" id="PF01035">
    <property type="entry name" value="DNA_binding_1"/>
    <property type="match status" value="1"/>
</dbReference>
<evidence type="ECO:0000259" key="10">
    <source>
        <dbReference type="Pfam" id="PF01035"/>
    </source>
</evidence>
<dbReference type="InterPro" id="IPR036217">
    <property type="entry name" value="MethylDNA_cys_MeTrfase_DNAb"/>
</dbReference>
<dbReference type="Proteomes" id="UP000317365">
    <property type="component" value="Chromosome"/>
</dbReference>
<dbReference type="GO" id="GO:0032259">
    <property type="term" value="P:methylation"/>
    <property type="evidence" value="ECO:0007669"/>
    <property type="project" value="UniProtKB-KW"/>
</dbReference>
<feature type="active site" description="Nucleophile; methyl group acceptor" evidence="9">
    <location>
        <position position="134"/>
    </location>
</feature>
<keyword evidence="3 9" id="KW-0963">Cytoplasm</keyword>
<dbReference type="EMBL" id="CP036282">
    <property type="protein sequence ID" value="QDL53879.1"/>
    <property type="molecule type" value="Genomic_DNA"/>
</dbReference>
<dbReference type="PROSITE" id="PS00374">
    <property type="entry name" value="MGMT"/>
    <property type="match status" value="1"/>
</dbReference>
<dbReference type="GO" id="GO:0005737">
    <property type="term" value="C:cytoplasm"/>
    <property type="evidence" value="ECO:0007669"/>
    <property type="project" value="UniProtKB-SubCell"/>
</dbReference>
<accession>A0A515EMJ8</accession>
<dbReference type="AlphaFoldDB" id="A0A515EMJ8"/>
<dbReference type="InterPro" id="IPR008332">
    <property type="entry name" value="MethylG_MeTrfase_N"/>
</dbReference>
<keyword evidence="4 9" id="KW-0489">Methyltransferase</keyword>
<feature type="domain" description="Methylguanine DNA methyltransferase ribonuclease-like" evidence="11">
    <location>
        <begin position="11"/>
        <end position="78"/>
    </location>
</feature>
<comment type="similarity">
    <text evidence="2 9">Belongs to the MGMT family.</text>
</comment>
<evidence type="ECO:0000256" key="5">
    <source>
        <dbReference type="ARBA" id="ARBA00022679"/>
    </source>
</evidence>
<comment type="miscellaneous">
    <text evidence="9">This enzyme catalyzes only one turnover and therefore is not strictly catalytic. According to one definition, an enzyme is a biocatalyst that acts repeatedly and over many reaction cycles.</text>
</comment>
<keyword evidence="13" id="KW-1185">Reference proteome</keyword>
<dbReference type="InterPro" id="IPR023546">
    <property type="entry name" value="MGMT"/>
</dbReference>
<dbReference type="KEGG" id="rhg:EXZ61_06700"/>
<comment type="subcellular location">
    <subcellularLocation>
        <location evidence="9">Cytoplasm</location>
    </subcellularLocation>
</comment>
<comment type="catalytic activity">
    <reaction evidence="1 9">
        <text>a 4-O-methyl-thymidine in DNA + L-cysteinyl-[protein] = a thymidine in DNA + S-methyl-L-cysteinyl-[protein]</text>
        <dbReference type="Rhea" id="RHEA:53428"/>
        <dbReference type="Rhea" id="RHEA-COMP:10131"/>
        <dbReference type="Rhea" id="RHEA-COMP:10132"/>
        <dbReference type="Rhea" id="RHEA-COMP:13555"/>
        <dbReference type="Rhea" id="RHEA-COMP:13556"/>
        <dbReference type="ChEBI" id="CHEBI:29950"/>
        <dbReference type="ChEBI" id="CHEBI:82612"/>
        <dbReference type="ChEBI" id="CHEBI:137386"/>
        <dbReference type="ChEBI" id="CHEBI:137387"/>
        <dbReference type="EC" id="2.1.1.63"/>
    </reaction>
</comment>
<dbReference type="InterPro" id="IPR036388">
    <property type="entry name" value="WH-like_DNA-bd_sf"/>
</dbReference>
<dbReference type="CDD" id="cd06445">
    <property type="entry name" value="ATase"/>
    <property type="match status" value="1"/>
</dbReference>
<keyword evidence="5 9" id="KW-0808">Transferase</keyword>
<evidence type="ECO:0000256" key="6">
    <source>
        <dbReference type="ARBA" id="ARBA00022763"/>
    </source>
</evidence>
<dbReference type="EC" id="2.1.1.63" evidence="9"/>
<comment type="catalytic activity">
    <reaction evidence="8 9">
        <text>a 6-O-methyl-2'-deoxyguanosine in DNA + L-cysteinyl-[protein] = S-methyl-L-cysteinyl-[protein] + a 2'-deoxyguanosine in DNA</text>
        <dbReference type="Rhea" id="RHEA:24000"/>
        <dbReference type="Rhea" id="RHEA-COMP:10131"/>
        <dbReference type="Rhea" id="RHEA-COMP:10132"/>
        <dbReference type="Rhea" id="RHEA-COMP:11367"/>
        <dbReference type="Rhea" id="RHEA-COMP:11368"/>
        <dbReference type="ChEBI" id="CHEBI:29950"/>
        <dbReference type="ChEBI" id="CHEBI:82612"/>
        <dbReference type="ChEBI" id="CHEBI:85445"/>
        <dbReference type="ChEBI" id="CHEBI:85448"/>
        <dbReference type="EC" id="2.1.1.63"/>
    </reaction>
</comment>
<evidence type="ECO:0000256" key="2">
    <source>
        <dbReference type="ARBA" id="ARBA00008711"/>
    </source>
</evidence>
<evidence type="ECO:0000256" key="7">
    <source>
        <dbReference type="ARBA" id="ARBA00023204"/>
    </source>
</evidence>
<dbReference type="PANTHER" id="PTHR10815:SF5">
    <property type="entry name" value="METHYLATED-DNA--PROTEIN-CYSTEINE METHYLTRANSFERASE"/>
    <property type="match status" value="1"/>
</dbReference>
<evidence type="ECO:0000313" key="12">
    <source>
        <dbReference type="EMBL" id="QDL53879.1"/>
    </source>
</evidence>
<sequence>MKHSPNTLRSRYHSRLGSMTLAASNSQLVGVWFDGQKHQPDPGAWPTSSSDPILQACAEQLDEYFGGARSRFDLPLQLDLGTAFQQQVWRALLSIPSGTTVSYRKLSQGIGKPLAVRAVASAVGRNPFSILVPCHRVLGSDGSLTGYAGGLDRKRELLLHEDALKQ</sequence>
<dbReference type="Pfam" id="PF02870">
    <property type="entry name" value="Methyltransf_1N"/>
    <property type="match status" value="1"/>
</dbReference>
<reference evidence="13" key="1">
    <citation type="submission" date="2019-02" db="EMBL/GenBank/DDBJ databases">
        <title>Complete genome sequence of Rhodoferax sp. Gr-4.</title>
        <authorList>
            <person name="Jin L."/>
        </authorList>
    </citation>
    <scope>NUCLEOTIDE SEQUENCE [LARGE SCALE GENOMIC DNA]</scope>
    <source>
        <strain evidence="13">Gr-4</strain>
    </source>
</reference>
<dbReference type="SUPFAM" id="SSF46767">
    <property type="entry name" value="Methylated DNA-protein cysteine methyltransferase, C-terminal domain"/>
    <property type="match status" value="1"/>
</dbReference>
<reference evidence="13" key="2">
    <citation type="journal article" date="2020" name="Int. J. Syst. Evol. Microbiol.">
        <title>Genomic insights into a novel species Rhodoferax aquaticus sp. nov., isolated from freshwater.</title>
        <authorList>
            <person name="Li T."/>
            <person name="Zhuo Y."/>
            <person name="Jin C.Z."/>
            <person name="Wu X."/>
            <person name="Ko S.R."/>
            <person name="Jin F.J."/>
            <person name="Ahn C.Y."/>
            <person name="Oh H.M."/>
            <person name="Lee H.G."/>
            <person name="Jin L."/>
        </authorList>
    </citation>
    <scope>NUCLEOTIDE SEQUENCE [LARGE SCALE GENOMIC DNA]</scope>
    <source>
        <strain evidence="13">Gr-4</strain>
    </source>
</reference>
<dbReference type="HAMAP" id="MF_00772">
    <property type="entry name" value="OGT"/>
    <property type="match status" value="1"/>
</dbReference>
<evidence type="ECO:0000259" key="11">
    <source>
        <dbReference type="Pfam" id="PF02870"/>
    </source>
</evidence>
<dbReference type="Gene3D" id="3.30.160.70">
    <property type="entry name" value="Methylated DNA-protein cysteine methyltransferase domain"/>
    <property type="match status" value="1"/>
</dbReference>
<dbReference type="PANTHER" id="PTHR10815">
    <property type="entry name" value="METHYLATED-DNA--PROTEIN-CYSTEINE METHYLTRANSFERASE"/>
    <property type="match status" value="1"/>
</dbReference>
<gene>
    <name evidence="12" type="ORF">EXZ61_06700</name>
</gene>
<evidence type="ECO:0000256" key="1">
    <source>
        <dbReference type="ARBA" id="ARBA00001286"/>
    </source>
</evidence>
<name>A0A515EMJ8_9BURK</name>
<feature type="domain" description="Methylated-DNA-[protein]-cysteine S-methyltransferase DNA binding" evidence="10">
    <location>
        <begin position="83"/>
        <end position="162"/>
    </location>
</feature>